<protein>
    <submittedName>
        <fullName evidence="2">Uncharacterized protein</fullName>
    </submittedName>
</protein>
<organism evidence="2 3">
    <name type="scientific">Hebeloma cylindrosporum</name>
    <dbReference type="NCBI Taxonomy" id="76867"/>
    <lineage>
        <taxon>Eukaryota</taxon>
        <taxon>Fungi</taxon>
        <taxon>Dikarya</taxon>
        <taxon>Basidiomycota</taxon>
        <taxon>Agaricomycotina</taxon>
        <taxon>Agaricomycetes</taxon>
        <taxon>Agaricomycetidae</taxon>
        <taxon>Agaricales</taxon>
        <taxon>Agaricineae</taxon>
        <taxon>Hymenogastraceae</taxon>
        <taxon>Hebeloma</taxon>
    </lineage>
</organism>
<evidence type="ECO:0000313" key="3">
    <source>
        <dbReference type="Proteomes" id="UP000053424"/>
    </source>
</evidence>
<reference evidence="3" key="2">
    <citation type="submission" date="2015-01" db="EMBL/GenBank/DDBJ databases">
        <title>Evolutionary Origins and Diversification of the Mycorrhizal Mutualists.</title>
        <authorList>
            <consortium name="DOE Joint Genome Institute"/>
            <consortium name="Mycorrhizal Genomics Consortium"/>
            <person name="Kohler A."/>
            <person name="Kuo A."/>
            <person name="Nagy L.G."/>
            <person name="Floudas D."/>
            <person name="Copeland A."/>
            <person name="Barry K.W."/>
            <person name="Cichocki N."/>
            <person name="Veneault-Fourrey C."/>
            <person name="LaButti K."/>
            <person name="Lindquist E.A."/>
            <person name="Lipzen A."/>
            <person name="Lundell T."/>
            <person name="Morin E."/>
            <person name="Murat C."/>
            <person name="Riley R."/>
            <person name="Ohm R."/>
            <person name="Sun H."/>
            <person name="Tunlid A."/>
            <person name="Henrissat B."/>
            <person name="Grigoriev I.V."/>
            <person name="Hibbett D.S."/>
            <person name="Martin F."/>
        </authorList>
    </citation>
    <scope>NUCLEOTIDE SEQUENCE [LARGE SCALE GENOMIC DNA]</scope>
    <source>
        <strain evidence="3">h7</strain>
    </source>
</reference>
<proteinExistence type="predicted"/>
<accession>A0A0C3C2S8</accession>
<keyword evidence="3" id="KW-1185">Reference proteome</keyword>
<sequence>MAPRTLSDDHTRNGVIGHGDFQSFDYRNQGTPPPRMNGEESDRAVRGQLFALTIGINEYQSPQYRNLSGCLADADGINEYLQAVLSVNPRNITSLRNATATRENILLELKSFIDNPKIQHGDPILIYFSWTWGGGEGASGMDYDQFQNSDTVILDNCFSGSGTRTSQYDLRGVQYRLQLPYDLDEEHAYKAEPISPTRALNVAPGFLHGGFKSHILISACGAEERAREFCGHGVFTDALLKALQRWRSHGVQLERLTYKDLLDLVGELPGQNPQCEGDHQDRFVFNAKVPHCPRISYTGSVNYEVLNLDAGSAHGITTGSKILVWKDLESYYLEEALAEVSINKVHLYNSEATAPPILPHGTSFVAQHVSLGDRPELKVHVRDEASKRMVHDAIRARELADNVMKPMNIALSPIEEGASVIISTAHDDRITFDFIDSEINRRGLKRLPHTAPQEAVGLQRIIHAISHHLYHLRFPKIPVDEDFSGKISLKVFKAKVYDDEPPTIIGDNLNIDGQGIDLEMDGSAQIIIIENDTEFDIYPALFYFESIDLSITPVYLPPTAGHNKVDPPLRAKQSLTIGCGTGSGGVPHVFENDGTGCIELGFLKLYIMSQAVDLCNIAQQSPFGLVEVARPSPIDRESAFEHNTRATKPWVPSQTFDFLQTIIVPVVVRDTPRTPPGNTSSILPTSNAHHEPPQFKSMWNKTVRSTISYMF</sequence>
<feature type="region of interest" description="Disordered" evidence="1">
    <location>
        <begin position="671"/>
        <end position="694"/>
    </location>
</feature>
<dbReference type="Proteomes" id="UP000053424">
    <property type="component" value="Unassembled WGS sequence"/>
</dbReference>
<reference evidence="2 3" key="1">
    <citation type="submission" date="2014-04" db="EMBL/GenBank/DDBJ databases">
        <authorList>
            <consortium name="DOE Joint Genome Institute"/>
            <person name="Kuo A."/>
            <person name="Gay G."/>
            <person name="Dore J."/>
            <person name="Kohler A."/>
            <person name="Nagy L.G."/>
            <person name="Floudas D."/>
            <person name="Copeland A."/>
            <person name="Barry K.W."/>
            <person name="Cichocki N."/>
            <person name="Veneault-Fourrey C."/>
            <person name="LaButti K."/>
            <person name="Lindquist E.A."/>
            <person name="Lipzen A."/>
            <person name="Lundell T."/>
            <person name="Morin E."/>
            <person name="Murat C."/>
            <person name="Sun H."/>
            <person name="Tunlid A."/>
            <person name="Henrissat B."/>
            <person name="Grigoriev I.V."/>
            <person name="Hibbett D.S."/>
            <person name="Martin F."/>
            <person name="Nordberg H.P."/>
            <person name="Cantor M.N."/>
            <person name="Hua S.X."/>
        </authorList>
    </citation>
    <scope>NUCLEOTIDE SEQUENCE [LARGE SCALE GENOMIC DNA]</scope>
    <source>
        <strain evidence="3">h7</strain>
    </source>
</reference>
<dbReference type="HOGENOM" id="CLU_011935_1_0_1"/>
<name>A0A0C3C2S8_HEBCY</name>
<gene>
    <name evidence="2" type="ORF">M413DRAFT_13109</name>
</gene>
<dbReference type="AlphaFoldDB" id="A0A0C3C2S8"/>
<evidence type="ECO:0000256" key="1">
    <source>
        <dbReference type="SAM" id="MobiDB-lite"/>
    </source>
</evidence>
<dbReference type="OrthoDB" id="3223806at2759"/>
<feature type="region of interest" description="Disordered" evidence="1">
    <location>
        <begin position="1"/>
        <end position="40"/>
    </location>
</feature>
<dbReference type="EMBL" id="KN831794">
    <property type="protein sequence ID" value="KIM37921.1"/>
    <property type="molecule type" value="Genomic_DNA"/>
</dbReference>
<feature type="compositionally biased region" description="Basic and acidic residues" evidence="1">
    <location>
        <begin position="1"/>
        <end position="12"/>
    </location>
</feature>
<evidence type="ECO:0000313" key="2">
    <source>
        <dbReference type="EMBL" id="KIM37921.1"/>
    </source>
</evidence>
<feature type="compositionally biased region" description="Polar residues" evidence="1">
    <location>
        <begin position="677"/>
        <end position="687"/>
    </location>
</feature>
<dbReference type="Gene3D" id="3.40.50.1460">
    <property type="match status" value="2"/>
</dbReference>